<feature type="domain" description="Cilia- and flagella-associated protein 61 N-terminal" evidence="1">
    <location>
        <begin position="16"/>
        <end position="268"/>
    </location>
</feature>
<dbReference type="OMA" id="SICMINN"/>
<dbReference type="STRING" id="29139.ENSVURP00010007638"/>
<organism evidence="2 3">
    <name type="scientific">Vombatus ursinus</name>
    <name type="common">Common wombat</name>
    <dbReference type="NCBI Taxonomy" id="29139"/>
    <lineage>
        <taxon>Eukaryota</taxon>
        <taxon>Metazoa</taxon>
        <taxon>Chordata</taxon>
        <taxon>Craniata</taxon>
        <taxon>Vertebrata</taxon>
        <taxon>Euteleostomi</taxon>
        <taxon>Mammalia</taxon>
        <taxon>Metatheria</taxon>
        <taxon>Diprotodontia</taxon>
        <taxon>Vombatidae</taxon>
        <taxon>Vombatus</taxon>
    </lineage>
</organism>
<evidence type="ECO:0000313" key="2">
    <source>
        <dbReference type="Ensembl" id="ENSVURP00010007638.1"/>
    </source>
</evidence>
<reference evidence="3" key="1">
    <citation type="submission" date="2018-12" db="EMBL/GenBank/DDBJ databases">
        <authorList>
            <person name="Yazar S."/>
        </authorList>
    </citation>
    <scope>NUCLEOTIDE SEQUENCE [LARGE SCALE GENOMIC DNA]</scope>
</reference>
<proteinExistence type="predicted"/>
<dbReference type="InterPro" id="IPR038884">
    <property type="entry name" value="CFAP61"/>
</dbReference>
<dbReference type="AlphaFoldDB" id="A0A4X2K6V2"/>
<reference evidence="2" key="2">
    <citation type="submission" date="2025-08" db="UniProtKB">
        <authorList>
            <consortium name="Ensembl"/>
        </authorList>
    </citation>
    <scope>IDENTIFICATION</scope>
</reference>
<evidence type="ECO:0000259" key="1">
    <source>
        <dbReference type="Pfam" id="PF16092"/>
    </source>
</evidence>
<dbReference type="SUPFAM" id="SSF55729">
    <property type="entry name" value="Acyl-CoA N-acyltransferases (Nat)"/>
    <property type="match status" value="2"/>
</dbReference>
<evidence type="ECO:0000313" key="3">
    <source>
        <dbReference type="Proteomes" id="UP000314987"/>
    </source>
</evidence>
<keyword evidence="3" id="KW-1185">Reference proteome</keyword>
<dbReference type="GeneTree" id="ENSGT00390000004987"/>
<dbReference type="Pfam" id="PF16092">
    <property type="entry name" value="CFAP61_N"/>
    <property type="match status" value="2"/>
</dbReference>
<dbReference type="Ensembl" id="ENSVURT00010008648.1">
    <property type="protein sequence ID" value="ENSVURP00010007638.1"/>
    <property type="gene ID" value="ENSVURG00010005888.1"/>
</dbReference>
<dbReference type="InterPro" id="IPR016181">
    <property type="entry name" value="Acyl_CoA_acyltransferase"/>
</dbReference>
<feature type="domain" description="Cilia- and flagella-associated protein 61 N-terminal" evidence="1">
    <location>
        <begin position="356"/>
        <end position="510"/>
    </location>
</feature>
<protein>
    <recommendedName>
        <fullName evidence="1">Cilia- and flagella-associated protein 61 N-terminal domain-containing protein</fullName>
    </recommendedName>
</protein>
<sequence>MTSLISPRGREEFVHCRRTESQDIHCIKSLIRKYTEKLFGRINVVYLLEKANLAITLCNERDEIMAHATFLDYPNWDVAKQDEWLTVFSELDSELQYTPLNSLFMHLFVAIDEYALGCCKEIIRTVFKAAPDLHFIFLVVPSYMSLGSTLVTIFEPVGIVPCFSFDEEFSVHVCHRHHHCPQLYIRQARVEDHDDLMPIFMHHDTSLREIYGEYFLAELIEAQDEENYCVICEDKGTAVGFMSVCSQVNMELLHQCFNLGPFHGLCKPHPDDVLEPEKTRSLHFRSVYYSEIAYENDTYLSKSHLTTISMKFFFITLIKLRKRNMTCLWSLASFFLAIDDEDFRPVYKGASSAFCIQLFCIDEKYETRSLDFMQFVFSLFPHKDFCIISVPHLTPEFILIQNFIRIVPFNTSILDNDLYVFHRAGLLKSINIRLATTNDVPNVKNLIRTLNLNQNIMEDFAKYNMARRDPDGTTVQTFVAEVLNQIVGVSVIRTEMDIEYIRSHYNIEDFIYYNHHQREEHGHIHHFVLNPIFQHYTKYFLKEILRLSFKSCLYYLIYPQSREGKVKEI</sequence>
<accession>A0A4X2K6V2</accession>
<name>A0A4X2K6V2_VOMUR</name>
<reference evidence="2" key="3">
    <citation type="submission" date="2025-09" db="UniProtKB">
        <authorList>
            <consortium name="Ensembl"/>
        </authorList>
    </citation>
    <scope>IDENTIFICATION</scope>
</reference>
<dbReference type="Proteomes" id="UP000314987">
    <property type="component" value="Unassembled WGS sequence"/>
</dbReference>
<dbReference type="Gene3D" id="3.40.630.30">
    <property type="match status" value="1"/>
</dbReference>
<dbReference type="InterPro" id="IPR032151">
    <property type="entry name" value="CFAP61_N"/>
</dbReference>
<dbReference type="PANTHER" id="PTHR21178">
    <property type="entry name" value="CILIA- AND FLAGELLA-ASSOCIATED PROTEIN 61"/>
    <property type="match status" value="1"/>
</dbReference>
<dbReference type="PANTHER" id="PTHR21178:SF8">
    <property type="entry name" value="CILIA- AND FLAGELLA-ASSOCIATED PROTEIN 61"/>
    <property type="match status" value="1"/>
</dbReference>